<protein>
    <submittedName>
        <fullName evidence="1">Uncharacterized protein</fullName>
    </submittedName>
</protein>
<gene>
    <name evidence="1" type="ORF">ONB1V03_LOCUS1842</name>
</gene>
<evidence type="ECO:0000313" key="2">
    <source>
        <dbReference type="Proteomes" id="UP000728032"/>
    </source>
</evidence>
<organism evidence="1">
    <name type="scientific">Oppiella nova</name>
    <dbReference type="NCBI Taxonomy" id="334625"/>
    <lineage>
        <taxon>Eukaryota</taxon>
        <taxon>Metazoa</taxon>
        <taxon>Ecdysozoa</taxon>
        <taxon>Arthropoda</taxon>
        <taxon>Chelicerata</taxon>
        <taxon>Arachnida</taxon>
        <taxon>Acari</taxon>
        <taxon>Acariformes</taxon>
        <taxon>Sarcoptiformes</taxon>
        <taxon>Oribatida</taxon>
        <taxon>Brachypylina</taxon>
        <taxon>Oppioidea</taxon>
        <taxon>Oppiidae</taxon>
        <taxon>Oppiella</taxon>
    </lineage>
</organism>
<proteinExistence type="predicted"/>
<name>A0A7R9QBA7_9ACAR</name>
<dbReference type="Proteomes" id="UP000728032">
    <property type="component" value="Unassembled WGS sequence"/>
</dbReference>
<accession>A0A7R9QBA7</accession>
<dbReference type="AlphaFoldDB" id="A0A7R9QBA7"/>
<reference evidence="1" key="1">
    <citation type="submission" date="2020-11" db="EMBL/GenBank/DDBJ databases">
        <authorList>
            <person name="Tran Van P."/>
        </authorList>
    </citation>
    <scope>NUCLEOTIDE SEQUENCE</scope>
</reference>
<dbReference type="EMBL" id="CAJPVJ010000370">
    <property type="protein sequence ID" value="CAG2162243.1"/>
    <property type="molecule type" value="Genomic_DNA"/>
</dbReference>
<evidence type="ECO:0000313" key="1">
    <source>
        <dbReference type="EMBL" id="CAD7639197.1"/>
    </source>
</evidence>
<sequence length="406" mass="45059">MNTSDGQSISGQVFPGMWLKASQLCQRCVNLIDIDLRFWSNYAITIGALYEALVALLGYMAQNHQCYNEEYHHRSDCNCNDNYQRLGRHAGWLPLHLPSVWHILVLDATSNGRPVIPYNVVAHREVTIVPNTMEPSGAMFWYFENMPDLSVTCGHRHTGNSRAHCPFPRHATRLGPGGSSIGLTNQFIPVLTGINGYLVDHFDNTIERPLRVIRIISTSGVPIALELDVCRALPIVEYTGGLAKGGAHFGHNRAPGGRILFGRSPVDVTAVHTARFDGQVERRDGLGVVEPKPPLVLSTHIELDALVLTPTPVCRLIVILQLRLVCGVRFRSKPLVYEFTRIEIGGRNAYQSQCPAVMRVAFGYRDLRSGDRHRDGTGFANIGIDGIPQSVLSSRGLNYEKKVMIF</sequence>
<keyword evidence="2" id="KW-1185">Reference proteome</keyword>
<dbReference type="EMBL" id="OC915195">
    <property type="protein sequence ID" value="CAD7639197.1"/>
    <property type="molecule type" value="Genomic_DNA"/>
</dbReference>